<evidence type="ECO:0000313" key="1">
    <source>
        <dbReference type="EMBL" id="KAF0698727.1"/>
    </source>
</evidence>
<organism evidence="2 3">
    <name type="scientific">Aphanomyces stellatus</name>
    <dbReference type="NCBI Taxonomy" id="120398"/>
    <lineage>
        <taxon>Eukaryota</taxon>
        <taxon>Sar</taxon>
        <taxon>Stramenopiles</taxon>
        <taxon>Oomycota</taxon>
        <taxon>Saprolegniomycetes</taxon>
        <taxon>Saprolegniales</taxon>
        <taxon>Verrucalvaceae</taxon>
        <taxon>Aphanomyces</taxon>
    </lineage>
</organism>
<sequence length="449" mass="49822">MVSTTESKFPRAATMTTSTMMLKKQSSSMRHVIERGEDQDAEYTRPVTPRGSARCLVSFEEAKTATQRLQRELLDPTKWTITGPFQRETRASAPHVIERPEGAEHVNLGGTFAPPEITSCYTSSAHEWFELAQTIPLDMRDDGSHVQLKLCYAARVNEAGLFRVTLQSRPSGTILFKEGGNVEAGVVWRQLRMAVETARVPRTDTALYFQWRGKAQDYPHVEGGDTSPAFVGVKVANLSLQLVDLTPDVCSPGGIQHDVVELPTIDPHKELIDPDKWTFIGSLIVETRADMPTLVDVPNEGAVLVNLGGTMAPRSIPFCYASSGSWGELLQTIPLLHRTMSRLQLTLSHAGRFDQGGQFTVDIVSLPSGHVLLDEHFVQPRGLTWRTLRRSLDATGMPRTDNLLVFKWSGTDTDGRDDGHFGVKLANVSLQFIPYEEDGHNDDSILPWF</sequence>
<proteinExistence type="predicted"/>
<reference evidence="1" key="2">
    <citation type="submission" date="2019-06" db="EMBL/GenBank/DDBJ databases">
        <title>Genomics analysis of Aphanomyces spp. identifies a new class of oomycete effector associated with host adaptation.</title>
        <authorList>
            <person name="Gaulin E."/>
        </authorList>
    </citation>
    <scope>NUCLEOTIDE SEQUENCE</scope>
    <source>
        <strain evidence="1">CBS 578.67</strain>
    </source>
</reference>
<evidence type="ECO:0000313" key="3">
    <source>
        <dbReference type="Proteomes" id="UP000332933"/>
    </source>
</evidence>
<accession>A0A485KR18</accession>
<gene>
    <name evidence="2" type="primary">Aste57867_10681</name>
    <name evidence="1" type="ORF">As57867_010641</name>
    <name evidence="2" type="ORF">ASTE57867_10681</name>
</gene>
<evidence type="ECO:0000313" key="2">
    <source>
        <dbReference type="EMBL" id="VFT87553.1"/>
    </source>
</evidence>
<protein>
    <submittedName>
        <fullName evidence="2">Aste57867_10681 protein</fullName>
    </submittedName>
</protein>
<dbReference type="EMBL" id="VJMH01005223">
    <property type="protein sequence ID" value="KAF0698727.1"/>
    <property type="molecule type" value="Genomic_DNA"/>
</dbReference>
<dbReference type="EMBL" id="CAADRA010005244">
    <property type="protein sequence ID" value="VFT87553.1"/>
    <property type="molecule type" value="Genomic_DNA"/>
</dbReference>
<reference evidence="2 3" key="1">
    <citation type="submission" date="2019-03" db="EMBL/GenBank/DDBJ databases">
        <authorList>
            <person name="Gaulin E."/>
            <person name="Dumas B."/>
        </authorList>
    </citation>
    <scope>NUCLEOTIDE SEQUENCE [LARGE SCALE GENOMIC DNA]</scope>
    <source>
        <strain evidence="2">CBS 568.67</strain>
    </source>
</reference>
<dbReference type="OrthoDB" id="10439356at2759"/>
<name>A0A485KR18_9STRA</name>
<dbReference type="Proteomes" id="UP000332933">
    <property type="component" value="Unassembled WGS sequence"/>
</dbReference>
<keyword evidence="3" id="KW-1185">Reference proteome</keyword>
<dbReference type="AlphaFoldDB" id="A0A485KR18"/>